<evidence type="ECO:0000259" key="4">
    <source>
        <dbReference type="Pfam" id="PF02678"/>
    </source>
</evidence>
<comment type="similarity">
    <text evidence="1 3">Belongs to the pirin family.</text>
</comment>
<keyword evidence="2" id="KW-0408">Iron</keyword>
<evidence type="ECO:0000256" key="1">
    <source>
        <dbReference type="ARBA" id="ARBA00008416"/>
    </source>
</evidence>
<dbReference type="SUPFAM" id="SSF51182">
    <property type="entry name" value="RmlC-like cupins"/>
    <property type="match status" value="1"/>
</dbReference>
<organism evidence="6 7">
    <name type="scientific">Halobacteriovorax marinus</name>
    <dbReference type="NCBI Taxonomy" id="97084"/>
    <lineage>
        <taxon>Bacteria</taxon>
        <taxon>Pseudomonadati</taxon>
        <taxon>Bdellovibrionota</taxon>
        <taxon>Bacteriovoracia</taxon>
        <taxon>Bacteriovoracales</taxon>
        <taxon>Halobacteriovoraceae</taxon>
        <taxon>Halobacteriovorax</taxon>
    </lineage>
</organism>
<dbReference type="PANTHER" id="PTHR13903:SF8">
    <property type="entry name" value="PIRIN"/>
    <property type="match status" value="1"/>
</dbReference>
<protein>
    <recommendedName>
        <fullName evidence="8">Pirin N-terminal domain-containing protein</fullName>
    </recommendedName>
</protein>
<accession>A0A1Y5F5Q7</accession>
<evidence type="ECO:0008006" key="8">
    <source>
        <dbReference type="Google" id="ProtNLM"/>
    </source>
</evidence>
<dbReference type="Gene3D" id="2.60.120.10">
    <property type="entry name" value="Jelly Rolls"/>
    <property type="match status" value="2"/>
</dbReference>
<gene>
    <name evidence="6" type="ORF">A9Q84_15120</name>
</gene>
<comment type="caution">
    <text evidence="6">The sequence shown here is derived from an EMBL/GenBank/DDBJ whole genome shotgun (WGS) entry which is preliminary data.</text>
</comment>
<comment type="cofactor">
    <cofactor evidence="2">
        <name>Fe cation</name>
        <dbReference type="ChEBI" id="CHEBI:24875"/>
    </cofactor>
    <text evidence="2">Binds 1 Fe cation per subunit.</text>
</comment>
<feature type="domain" description="Pirin C-terminal" evidence="5">
    <location>
        <begin position="162"/>
        <end position="256"/>
    </location>
</feature>
<dbReference type="InterPro" id="IPR012093">
    <property type="entry name" value="Pirin"/>
</dbReference>
<evidence type="ECO:0000256" key="3">
    <source>
        <dbReference type="RuleBase" id="RU003457"/>
    </source>
</evidence>
<dbReference type="InterPro" id="IPR011051">
    <property type="entry name" value="RmlC_Cupin_sf"/>
</dbReference>
<reference evidence="7" key="1">
    <citation type="journal article" date="2017" name="Proc. Natl. Acad. Sci. U.S.A.">
        <title>Simulation of Deepwater Horizon oil plume reveals substrate specialization within a complex community of hydrocarbon-degraders.</title>
        <authorList>
            <person name="Hu P."/>
            <person name="Dubinsky E.A."/>
            <person name="Probst A.J."/>
            <person name="Wang J."/>
            <person name="Sieber C.M.K."/>
            <person name="Tom L.M."/>
            <person name="Gardinali P."/>
            <person name="Banfield J.F."/>
            <person name="Atlas R.M."/>
            <person name="Andersen G.L."/>
        </authorList>
    </citation>
    <scope>NUCLEOTIDE SEQUENCE [LARGE SCALE GENOMIC DNA]</scope>
</reference>
<dbReference type="Pfam" id="PF02678">
    <property type="entry name" value="Pirin"/>
    <property type="match status" value="1"/>
</dbReference>
<evidence type="ECO:0000313" key="7">
    <source>
        <dbReference type="Proteomes" id="UP000196531"/>
    </source>
</evidence>
<keyword evidence="2" id="KW-0479">Metal-binding</keyword>
<proteinExistence type="inferred from homology"/>
<feature type="binding site" evidence="2">
    <location>
        <position position="52"/>
    </location>
    <ligand>
        <name>Fe cation</name>
        <dbReference type="ChEBI" id="CHEBI:24875"/>
    </ligand>
</feature>
<dbReference type="Pfam" id="PF05726">
    <property type="entry name" value="Pirin_C"/>
    <property type="match status" value="1"/>
</dbReference>
<dbReference type="AlphaFoldDB" id="A0A1Y5F5Q7"/>
<evidence type="ECO:0000259" key="5">
    <source>
        <dbReference type="Pfam" id="PF05726"/>
    </source>
</evidence>
<feature type="binding site" evidence="2">
    <location>
        <position position="96"/>
    </location>
    <ligand>
        <name>Fe cation</name>
        <dbReference type="ChEBI" id="CHEBI:24875"/>
    </ligand>
</feature>
<dbReference type="PIRSF" id="PIRSF006232">
    <property type="entry name" value="Pirin"/>
    <property type="match status" value="1"/>
</dbReference>
<dbReference type="InterPro" id="IPR008778">
    <property type="entry name" value="Pirin_C_dom"/>
</dbReference>
<dbReference type="InterPro" id="IPR003829">
    <property type="entry name" value="Pirin_N_dom"/>
</dbReference>
<dbReference type="Proteomes" id="UP000196531">
    <property type="component" value="Unassembled WGS sequence"/>
</dbReference>
<dbReference type="PANTHER" id="PTHR13903">
    <property type="entry name" value="PIRIN-RELATED"/>
    <property type="match status" value="1"/>
</dbReference>
<feature type="binding site" evidence="2">
    <location>
        <position position="50"/>
    </location>
    <ligand>
        <name>Fe cation</name>
        <dbReference type="ChEBI" id="CHEBI:24875"/>
    </ligand>
</feature>
<dbReference type="EMBL" id="MAAO01000007">
    <property type="protein sequence ID" value="OUR95829.1"/>
    <property type="molecule type" value="Genomic_DNA"/>
</dbReference>
<feature type="binding site" evidence="2">
    <location>
        <position position="94"/>
    </location>
    <ligand>
        <name>Fe cation</name>
        <dbReference type="ChEBI" id="CHEBI:24875"/>
    </ligand>
</feature>
<evidence type="ECO:0000256" key="2">
    <source>
        <dbReference type="PIRSR" id="PIRSR006232-1"/>
    </source>
</evidence>
<dbReference type="GO" id="GO:0046872">
    <property type="term" value="F:metal ion binding"/>
    <property type="evidence" value="ECO:0007669"/>
    <property type="project" value="UniProtKB-KW"/>
</dbReference>
<name>A0A1Y5F5Q7_9BACT</name>
<feature type="domain" description="Pirin N-terminal" evidence="4">
    <location>
        <begin position="24"/>
        <end position="112"/>
    </location>
</feature>
<evidence type="ECO:0000313" key="6">
    <source>
        <dbReference type="EMBL" id="OUR95829.1"/>
    </source>
</evidence>
<sequence length="266" mass="29369">MRKINEIIKTNNEGDISAYINGELAHKLAPFVLFDAVHAKTDSTWGFSWHPHSGVATLTYIYGAELHHQDTTSEGGVIEKGGMQWMQAGNGIWHKEFYESIAGRVDAHQLWVQLPPGVEDEPASYIDLAARDLPVIDERIKVVTGSYRGVKAPINLPVEVTYLDITLKAGEEMEVEIPSDQTRTIVFPRVGELEIAQSKIGNQEFAILEESDATLKVLALADSQFIVAATAPSPHPLIKSRGQIHTNQDSLEKAKRNIAALQIKLI</sequence>
<dbReference type="InterPro" id="IPR014710">
    <property type="entry name" value="RmlC-like_jellyroll"/>
</dbReference>